<dbReference type="InterPro" id="IPR044081">
    <property type="entry name" value="DUF5776"/>
</dbReference>
<name>A0A5R9CVY3_9LACO</name>
<dbReference type="AlphaFoldDB" id="A0A5R9CVY3"/>
<comment type="caution">
    <text evidence="5">The sequence shown here is derived from an EMBL/GenBank/DDBJ whole genome shotgun (WGS) entry which is preliminary data.</text>
</comment>
<dbReference type="SUPFAM" id="SSF49899">
    <property type="entry name" value="Concanavalin A-like lectins/glucanases"/>
    <property type="match status" value="1"/>
</dbReference>
<evidence type="ECO:0000259" key="3">
    <source>
        <dbReference type="Pfam" id="PF06458"/>
    </source>
</evidence>
<dbReference type="OrthoDB" id="2254877at2"/>
<dbReference type="Pfam" id="PF19087">
    <property type="entry name" value="DUF5776"/>
    <property type="match status" value="2"/>
</dbReference>
<organism evidence="5 6">
    <name type="scientific">Lentilactobacillus parafarraginis</name>
    <dbReference type="NCBI Taxonomy" id="390842"/>
    <lineage>
        <taxon>Bacteria</taxon>
        <taxon>Bacillati</taxon>
        <taxon>Bacillota</taxon>
        <taxon>Bacilli</taxon>
        <taxon>Lactobacillales</taxon>
        <taxon>Lactobacillaceae</taxon>
        <taxon>Lentilactobacillus</taxon>
    </lineage>
</organism>
<evidence type="ECO:0000259" key="4">
    <source>
        <dbReference type="Pfam" id="PF19087"/>
    </source>
</evidence>
<sequence>MSQSDKQLSRLSINALYGVAIFSSLLFGSAASLTSVQAKASLNVTTQTVQQTQGDLNNQITIGPANFETYFQRSAKASYDSQNGTVLLYPINNRYINDSGEFEYKGGVNDGPDNPALAGSVYLNKNLIDMANDFSLSGSIMIKPDTRRQAAANGTNITDEGKNSYQYGDGFSFAFRPANSAPVGVAGMGLGMTGIPHAFGVGIDLYYNKIEKDNKLWLADQPAPNIGFASTQDIPGIYNAVRYTIGDGVNITGNDLDWMTTFDSHNIHSLNFKDLTNNSDGTMPFTLTWHAKTNELSYQFTDASGNQYTGTKVFPDHPNLANFAIAGSGNAAQAEYRIKIDKIQYAAYGIVNAKYLSQDTDNDSAIEIPGVPEHQTTGSLGETATISSKLTDVVSPDATADEKQALADYYLWKVSGFPTDELKDYYNLPFSGNAAQLPFSDVTQNVQLYYRKKSELSLLVNYVDENGKKIADSQTIRGAFGSEQNLPIRSISGYTFDTSNPRTFKLGTLGPDGKTVTQLNLTYHKNQPSSSSSDTTPSIPAQPGSSSSSSIGSGSSSVQSNPPAKLPLPNYAAKKNAAVYAINPVYLYKHADFKKTQRLAGYVKKPRVYRPMFVVTGYARSSTGKLRYEVRDVNHLSKTAGKRGYITANWQYVRPVYYAKKHSIVTVINPRGVREYRNARLTGKSKLYKQGSVLRVKRIITHNLTTRFVLTNGRYITSNRKLVNMGRQKQVRAVTTKRAINRYRTVNLTHKNRHIAQGKRLRVRGYDYTSENNFRQRGLLRYRVAGGYITANSKYVRAFK</sequence>
<dbReference type="Gene3D" id="3.10.20.320">
    <property type="entry name" value="Putative peptidoglycan bound protein (lpxtg motif)"/>
    <property type="match status" value="1"/>
</dbReference>
<proteinExistence type="predicted"/>
<feature type="domain" description="DUF5776" evidence="4">
    <location>
        <begin position="730"/>
        <end position="796"/>
    </location>
</feature>
<evidence type="ECO:0000313" key="6">
    <source>
        <dbReference type="Proteomes" id="UP000305100"/>
    </source>
</evidence>
<feature type="compositionally biased region" description="Low complexity" evidence="2">
    <location>
        <begin position="528"/>
        <end position="557"/>
    </location>
</feature>
<evidence type="ECO:0000256" key="1">
    <source>
        <dbReference type="ARBA" id="ARBA00022737"/>
    </source>
</evidence>
<feature type="region of interest" description="Disordered" evidence="2">
    <location>
        <begin position="524"/>
        <end position="563"/>
    </location>
</feature>
<evidence type="ECO:0008006" key="7">
    <source>
        <dbReference type="Google" id="ProtNLM"/>
    </source>
</evidence>
<evidence type="ECO:0000313" key="5">
    <source>
        <dbReference type="EMBL" id="TLQ19843.1"/>
    </source>
</evidence>
<evidence type="ECO:0000256" key="2">
    <source>
        <dbReference type="SAM" id="MobiDB-lite"/>
    </source>
</evidence>
<protein>
    <recommendedName>
        <fullName evidence="7">DUF5776 domain-containing protein</fullName>
    </recommendedName>
</protein>
<dbReference type="Pfam" id="PF06458">
    <property type="entry name" value="MucBP"/>
    <property type="match status" value="1"/>
</dbReference>
<gene>
    <name evidence="5" type="ORF">FEZ41_05245</name>
</gene>
<dbReference type="InterPro" id="IPR013320">
    <property type="entry name" value="ConA-like_dom_sf"/>
</dbReference>
<reference evidence="5 6" key="1">
    <citation type="submission" date="2019-05" db="EMBL/GenBank/DDBJ databases">
        <title>The metagenome of a microbial culture collection derived from dairy environment covers the genomic content of the human microbiome.</title>
        <authorList>
            <person name="Roder T."/>
            <person name="Wuthrich D."/>
            <person name="Sattari Z."/>
            <person name="Von Ah U."/>
            <person name="Bar C."/>
            <person name="Ronchi F."/>
            <person name="Macpherson A.J."/>
            <person name="Ganal-Vonarburg S.C."/>
            <person name="Bruggmann R."/>
            <person name="Vergeres G."/>
        </authorList>
    </citation>
    <scope>NUCLEOTIDE SEQUENCE [LARGE SCALE GENOMIC DNA]</scope>
    <source>
        <strain evidence="5 6">FAM 1079</strain>
    </source>
</reference>
<feature type="domain" description="MucBP" evidence="3">
    <location>
        <begin position="459"/>
        <end position="517"/>
    </location>
</feature>
<accession>A0A5R9CVY3</accession>
<dbReference type="EMBL" id="VBSX01000009">
    <property type="protein sequence ID" value="TLQ19843.1"/>
    <property type="molecule type" value="Genomic_DNA"/>
</dbReference>
<dbReference type="InterPro" id="IPR009459">
    <property type="entry name" value="MucBP_dom"/>
</dbReference>
<keyword evidence="1" id="KW-0677">Repeat</keyword>
<feature type="domain" description="DUF5776" evidence="4">
    <location>
        <begin position="657"/>
        <end position="723"/>
    </location>
</feature>
<dbReference type="Proteomes" id="UP000305100">
    <property type="component" value="Unassembled WGS sequence"/>
</dbReference>
<dbReference type="Gene3D" id="2.60.120.200">
    <property type="match status" value="1"/>
</dbReference>